<dbReference type="Proteomes" id="UP000006728">
    <property type="component" value="Chromosome"/>
</dbReference>
<dbReference type="AlphaFoldDB" id="A4FG38"/>
<evidence type="ECO:0000313" key="3">
    <source>
        <dbReference type="Proteomes" id="UP000006728"/>
    </source>
</evidence>
<dbReference type="PANTHER" id="PTHR42928:SF1">
    <property type="entry name" value="BLR4371 PROTEIN"/>
    <property type="match status" value="1"/>
</dbReference>
<dbReference type="EMBL" id="AM420293">
    <property type="protein sequence ID" value="CAM03013.1"/>
    <property type="molecule type" value="Genomic_DNA"/>
</dbReference>
<proteinExistence type="inferred from homology"/>
<dbReference type="eggNOG" id="COG3181">
    <property type="taxonomic scope" value="Bacteria"/>
</dbReference>
<reference evidence="2 3" key="1">
    <citation type="journal article" date="2007" name="Nat. Biotechnol.">
        <title>Complete genome sequence of the erythromycin-producing bacterium Saccharopolyspora erythraea NRRL23338.</title>
        <authorList>
            <person name="Oliynyk M."/>
            <person name="Samborskyy M."/>
            <person name="Lester J.B."/>
            <person name="Mironenko T."/>
            <person name="Scott N."/>
            <person name="Dickens S."/>
            <person name="Haydock S.F."/>
            <person name="Leadlay P.F."/>
        </authorList>
    </citation>
    <scope>NUCLEOTIDE SEQUENCE [LARGE SCALE GENOMIC DNA]</scope>
    <source>
        <strain evidence="3">ATCC 11635 / DSM 40517 / JCM 4748 / NBRC 13426 / NCIMB 8594 / NRRL 2338</strain>
    </source>
</reference>
<comment type="similarity">
    <text evidence="1">Belongs to the UPF0065 (bug) family.</text>
</comment>
<evidence type="ECO:0000256" key="1">
    <source>
        <dbReference type="ARBA" id="ARBA00006987"/>
    </source>
</evidence>
<dbReference type="InterPro" id="IPR042100">
    <property type="entry name" value="Bug_dom1"/>
</dbReference>
<dbReference type="HOGENOM" id="CLU_045683_1_1_11"/>
<dbReference type="STRING" id="405948.SACE_3742"/>
<keyword evidence="3" id="KW-1185">Reference proteome</keyword>
<accession>A4FG38</accession>
<dbReference type="KEGG" id="sen:SACE_3742"/>
<dbReference type="PIRSF" id="PIRSF017082">
    <property type="entry name" value="YflP"/>
    <property type="match status" value="1"/>
</dbReference>
<dbReference type="CDD" id="cd07012">
    <property type="entry name" value="PBP2_Bug_TTT"/>
    <property type="match status" value="1"/>
</dbReference>
<organism evidence="2 3">
    <name type="scientific">Saccharopolyspora erythraea (strain ATCC 11635 / DSM 40517 / JCM 4748 / NBRC 13426 / NCIMB 8594 / NRRL 2338)</name>
    <dbReference type="NCBI Taxonomy" id="405948"/>
    <lineage>
        <taxon>Bacteria</taxon>
        <taxon>Bacillati</taxon>
        <taxon>Actinomycetota</taxon>
        <taxon>Actinomycetes</taxon>
        <taxon>Pseudonocardiales</taxon>
        <taxon>Pseudonocardiaceae</taxon>
        <taxon>Saccharopolyspora</taxon>
    </lineage>
</organism>
<protein>
    <submittedName>
        <fullName evidence="2">Twin-arginine translocation pathway signal</fullName>
    </submittedName>
</protein>
<dbReference type="Gene3D" id="3.40.190.10">
    <property type="entry name" value="Periplasmic binding protein-like II"/>
    <property type="match status" value="1"/>
</dbReference>
<name>A4FG38_SACEN</name>
<dbReference type="InterPro" id="IPR005064">
    <property type="entry name" value="BUG"/>
</dbReference>
<dbReference type="Pfam" id="PF03401">
    <property type="entry name" value="TctC"/>
    <property type="match status" value="1"/>
</dbReference>
<gene>
    <name evidence="2" type="ordered locus">SACE_3742</name>
</gene>
<sequence>MAVSCAAALAGCAMTEEVVGAGAPRPSGDVTMVVPFAAGGGSDIAGRAMARGLEAAEPGLRITVDNRDGGAGAVGYSYFLAKAGSPDYLLATETSLISLPRSQDVAFSHRDFTPVFKLGEDYTLLVARQDSPMNTCDQAVRRSKEQRVLAGISGAAGPDAIVFELMRRREGAGFDQVPYESGGETLAGLLGGQVELASLNPSEVVGQLRAGRLKALCVFADTRYDYPELAAIPTAAEQGVEVSFAQFRGVIAAGGLDPRAREFWIAAAREYAASPGYAEYVRSEYLQPKTAFGAEFAEYLRANDALLAEVVAR</sequence>
<dbReference type="PANTHER" id="PTHR42928">
    <property type="entry name" value="TRICARBOXYLATE-BINDING PROTEIN"/>
    <property type="match status" value="1"/>
</dbReference>
<evidence type="ECO:0000313" key="2">
    <source>
        <dbReference type="EMBL" id="CAM03013.1"/>
    </source>
</evidence>
<dbReference type="Gene3D" id="3.40.190.150">
    <property type="entry name" value="Bordetella uptake gene, domain 1"/>
    <property type="match status" value="1"/>
</dbReference>